<dbReference type="EMBL" id="DF237192">
    <property type="protein sequence ID" value="GAQ85589.1"/>
    <property type="molecule type" value="Genomic_DNA"/>
</dbReference>
<feature type="compositionally biased region" description="Polar residues" evidence="1">
    <location>
        <begin position="952"/>
        <end position="974"/>
    </location>
</feature>
<feature type="compositionally biased region" description="Basic and acidic residues" evidence="1">
    <location>
        <begin position="421"/>
        <end position="438"/>
    </location>
</feature>
<dbReference type="SUPFAM" id="SSF159042">
    <property type="entry name" value="Plus3-like"/>
    <property type="match status" value="1"/>
</dbReference>
<feature type="compositionally biased region" description="Basic and acidic residues" evidence="1">
    <location>
        <begin position="912"/>
        <end position="933"/>
    </location>
</feature>
<feature type="compositionally biased region" description="Basic and acidic residues" evidence="1">
    <location>
        <begin position="1277"/>
        <end position="1292"/>
    </location>
</feature>
<dbReference type="SMART" id="SM00719">
    <property type="entry name" value="Plus3"/>
    <property type="match status" value="1"/>
</dbReference>
<feature type="region of interest" description="Disordered" evidence="1">
    <location>
        <begin position="1178"/>
        <end position="1362"/>
    </location>
</feature>
<dbReference type="InterPro" id="IPR036875">
    <property type="entry name" value="Znf_CCHC_sf"/>
</dbReference>
<feature type="region of interest" description="Disordered" evidence="1">
    <location>
        <begin position="315"/>
        <end position="445"/>
    </location>
</feature>
<feature type="region of interest" description="Disordered" evidence="1">
    <location>
        <begin position="501"/>
        <end position="557"/>
    </location>
</feature>
<feature type="compositionally biased region" description="Polar residues" evidence="1">
    <location>
        <begin position="97"/>
        <end position="128"/>
    </location>
</feature>
<feature type="compositionally biased region" description="Basic and acidic residues" evidence="1">
    <location>
        <begin position="175"/>
        <end position="190"/>
    </location>
</feature>
<dbReference type="Gene3D" id="3.90.70.200">
    <property type="entry name" value="Plus-3 domain"/>
    <property type="match status" value="1"/>
</dbReference>
<feature type="compositionally biased region" description="Polar residues" evidence="1">
    <location>
        <begin position="137"/>
        <end position="163"/>
    </location>
</feature>
<feature type="domain" description="Plus3" evidence="2">
    <location>
        <begin position="1366"/>
        <end position="1495"/>
    </location>
</feature>
<feature type="compositionally biased region" description="Polar residues" evidence="1">
    <location>
        <begin position="50"/>
        <end position="87"/>
    </location>
</feature>
<name>A0A1Y1I831_KLENI</name>
<dbReference type="InterPro" id="IPR004343">
    <property type="entry name" value="Plus-3_dom"/>
</dbReference>
<dbReference type="GO" id="GO:0003677">
    <property type="term" value="F:DNA binding"/>
    <property type="evidence" value="ECO:0007669"/>
    <property type="project" value="InterPro"/>
</dbReference>
<dbReference type="PANTHER" id="PTHR38940:SF4">
    <property type="entry name" value="OS01G0775100 PROTEIN"/>
    <property type="match status" value="1"/>
</dbReference>
<feature type="compositionally biased region" description="Low complexity" evidence="1">
    <location>
        <begin position="389"/>
        <end position="401"/>
    </location>
</feature>
<dbReference type="GO" id="GO:0008270">
    <property type="term" value="F:zinc ion binding"/>
    <property type="evidence" value="ECO:0007669"/>
    <property type="project" value="InterPro"/>
</dbReference>
<accession>A0A1Y1I831</accession>
<dbReference type="PROSITE" id="PS51360">
    <property type="entry name" value="PLUS3"/>
    <property type="match status" value="1"/>
</dbReference>
<dbReference type="STRING" id="105231.A0A1Y1I831"/>
<reference evidence="3 4" key="1">
    <citation type="journal article" date="2014" name="Nat. Commun.">
        <title>Klebsormidium flaccidum genome reveals primary factors for plant terrestrial adaptation.</title>
        <authorList>
            <person name="Hori K."/>
            <person name="Maruyama F."/>
            <person name="Fujisawa T."/>
            <person name="Togashi T."/>
            <person name="Yamamoto N."/>
            <person name="Seo M."/>
            <person name="Sato S."/>
            <person name="Yamada T."/>
            <person name="Mori H."/>
            <person name="Tajima N."/>
            <person name="Moriyama T."/>
            <person name="Ikeuchi M."/>
            <person name="Watanabe M."/>
            <person name="Wada H."/>
            <person name="Kobayashi K."/>
            <person name="Saito M."/>
            <person name="Masuda T."/>
            <person name="Sasaki-Sekimoto Y."/>
            <person name="Mashiguchi K."/>
            <person name="Awai K."/>
            <person name="Shimojima M."/>
            <person name="Masuda S."/>
            <person name="Iwai M."/>
            <person name="Nobusawa T."/>
            <person name="Narise T."/>
            <person name="Kondo S."/>
            <person name="Saito H."/>
            <person name="Sato R."/>
            <person name="Murakawa M."/>
            <person name="Ihara Y."/>
            <person name="Oshima-Yamada Y."/>
            <person name="Ohtaka K."/>
            <person name="Satoh M."/>
            <person name="Sonobe K."/>
            <person name="Ishii M."/>
            <person name="Ohtani R."/>
            <person name="Kanamori-Sato M."/>
            <person name="Honoki R."/>
            <person name="Miyazaki D."/>
            <person name="Mochizuki H."/>
            <person name="Umetsu J."/>
            <person name="Higashi K."/>
            <person name="Shibata D."/>
            <person name="Kamiya Y."/>
            <person name="Sato N."/>
            <person name="Nakamura Y."/>
            <person name="Tabata S."/>
            <person name="Ida S."/>
            <person name="Kurokawa K."/>
            <person name="Ohta H."/>
        </authorList>
    </citation>
    <scope>NUCLEOTIDE SEQUENCE [LARGE SCALE GENOMIC DNA]</scope>
    <source>
        <strain evidence="3 4">NIES-2285</strain>
    </source>
</reference>
<proteinExistence type="predicted"/>
<gene>
    <name evidence="3" type="ORF">KFL_002430050</name>
</gene>
<dbReference type="PANTHER" id="PTHR38940">
    <property type="entry name" value="PLUS3 DOMAIN-CONTAINING PROTEIN"/>
    <property type="match status" value="1"/>
</dbReference>
<dbReference type="Gene3D" id="4.10.60.10">
    <property type="entry name" value="Zinc finger, CCHC-type"/>
    <property type="match status" value="1"/>
</dbReference>
<feature type="compositionally biased region" description="Polar residues" evidence="1">
    <location>
        <begin position="1"/>
        <end position="10"/>
    </location>
</feature>
<evidence type="ECO:0000259" key="2">
    <source>
        <dbReference type="PROSITE" id="PS51360"/>
    </source>
</evidence>
<feature type="compositionally biased region" description="Pro residues" evidence="1">
    <location>
        <begin position="700"/>
        <end position="709"/>
    </location>
</feature>
<feature type="compositionally biased region" description="Gly residues" evidence="1">
    <location>
        <begin position="1246"/>
        <end position="1257"/>
    </location>
</feature>
<evidence type="ECO:0000313" key="4">
    <source>
        <dbReference type="Proteomes" id="UP000054558"/>
    </source>
</evidence>
<dbReference type="OMA" id="MACKMAN"/>
<feature type="region of interest" description="Disordered" evidence="1">
    <location>
        <begin position="632"/>
        <end position="762"/>
    </location>
</feature>
<keyword evidence="4" id="KW-1185">Reference proteome</keyword>
<feature type="compositionally biased region" description="Low complexity" evidence="1">
    <location>
        <begin position="322"/>
        <end position="337"/>
    </location>
</feature>
<feature type="region of interest" description="Disordered" evidence="1">
    <location>
        <begin position="950"/>
        <end position="984"/>
    </location>
</feature>
<evidence type="ECO:0000256" key="1">
    <source>
        <dbReference type="SAM" id="MobiDB-lite"/>
    </source>
</evidence>
<sequence>MAPFSNSLALQGNRPPLIAGGSIPRVQSGSAIPMRGGVWDMPTFPGDNRVFSNPNPGQLPRSSDNQGGSQERSGEINQTMRTSQDFSGSLDARKGSMSDSPTPEVQASGSVPRSTGGQSMMNTGSQQSDRFRALSGGPQQATSSEQQGSAQRYNAGQSANWTPVSGAPAVSSDMHAPKEPVRGKRTRSVEEFAGEPAVKRGRSEEQGSQEISPRGRSGQEGDPPPAAALDGRTDFHIINSRTEAPLHTKVPLDVLGHVAVGVKPPQETRTGSSGLGTEGIHSGEENRVSAIMAELGNMSKDYVSALASSGLSEIGPSSAQLPVSSVPPSAGPVTSAVGPADVKPAQPSTVLRPPQSYLPPSAWVRRLQPTSAPSGSRPPVPSDPAPTFRPQAPAVRPQAPAGMPAVRGGAQPARTGGPEAAAERGVRPRQQAPDRHAEVPSMSVSGMSGWERGQAFGRHFGPEPSFGGQTMRYLSGREPSAGTSFASFAVPVYRGSDAGASLNNFEHPTGLPFNPFQRPGPRPFQSPPSHPQRTSPTRASDALTSPAGPADFSHRARGMHPLHNWRSIPEYEQLNAGQGGWGNSVNFGAFERQGGPDPEVANFHFGGYAAYPEGDHNRLAAAIRDATARRDGLRAAPGGDPPIKHGRSLKIEDDSKAGPDTSLLPETPTGEDVEPKPALESSGEGVPEPVRSPEPVTLPGGPPAQPDPLPLETLPGAVTPPGARPDLVPNRPQDSPPEALNNEDSFGTKSGSPSAGVVPNFGGLAQGLEEGLAADQAPGRIVGEGTELQQALADEANGLSAHLTAKPSKPHIQSMPLIDLPEGGKPAPETAPLPFRPFVSKLIEGSRGGPFAVAAKGVSGTREGLAGNREAALEQATKADEGVGVKGMGKRVASKGAWMDRLFQQATGTAVRKKDGVEENKGEDGKEAGMRRESSLKNLADMEVDRAPVLTPTDTPQVSGGLSNMCRSPSNPNIQHFPRKEPISRPGGKTAFIASTLQAPWSNLDLAQALGVTGGVELARGMTPLAGLKGPSGMKVTGGGKDGSGNRRGSQSSADFAAAMAAVREWRKESARYRAGLIAESPILREAMALGEMRRLTCLFCGLRGHTVSECSETPRNELAQLEARAVSWGGGDVESDRRRGAGAQSPKVEVRCLLCQRKGHWGVDCPLSLREAHVVATDDGGGNAGVRSGAGVTPAGKKRTREGGLAESLSPEKKESPDKGKRMGSVQRRDGERGADLRDEEGEGRCYGGASGGGYEGSKERSKRSSHSAYKTSSGAKDRDGGLGKGKHDPRGSPLEEQLERVHMGGLAGHGDGVKRQPDVGYGKNVQGKRTGGSPLGEEKAVRQRGGFNDPRLGGRGELANVPPTELLDALEGARLPRRDLVRWAEQEGFEKRVEGFFLRVRFGRRAQEQNGSGYRIARIVNAVAKSDQGHLILTLTVDLGDGECIIDGQYVSNKAFTKEELDHWCQVSRDGSSMAVTLPLLRQKAAEKATWPDV</sequence>
<feature type="region of interest" description="Disordered" evidence="1">
    <location>
        <begin position="1"/>
        <end position="234"/>
    </location>
</feature>
<feature type="region of interest" description="Disordered" evidence="1">
    <location>
        <begin position="909"/>
        <end position="933"/>
    </location>
</feature>
<feature type="compositionally biased region" description="Polar residues" evidence="1">
    <location>
        <begin position="742"/>
        <end position="753"/>
    </location>
</feature>
<dbReference type="SUPFAM" id="SSF57756">
    <property type="entry name" value="Retrovirus zinc finger-like domains"/>
    <property type="match status" value="1"/>
</dbReference>
<dbReference type="SMART" id="SM00343">
    <property type="entry name" value="ZnF_C2HC"/>
    <property type="match status" value="2"/>
</dbReference>
<dbReference type="Proteomes" id="UP000054558">
    <property type="component" value="Unassembled WGS sequence"/>
</dbReference>
<dbReference type="Pfam" id="PF03126">
    <property type="entry name" value="Plus-3"/>
    <property type="match status" value="1"/>
</dbReference>
<organism evidence="3 4">
    <name type="scientific">Klebsormidium nitens</name>
    <name type="common">Green alga</name>
    <name type="synonym">Ulothrix nitens</name>
    <dbReference type="NCBI Taxonomy" id="105231"/>
    <lineage>
        <taxon>Eukaryota</taxon>
        <taxon>Viridiplantae</taxon>
        <taxon>Streptophyta</taxon>
        <taxon>Klebsormidiophyceae</taxon>
        <taxon>Klebsormidiales</taxon>
        <taxon>Klebsormidiaceae</taxon>
        <taxon>Klebsormidium</taxon>
    </lineage>
</organism>
<feature type="compositionally biased region" description="Basic and acidic residues" evidence="1">
    <location>
        <begin position="1211"/>
        <end position="1238"/>
    </location>
</feature>
<feature type="region of interest" description="Disordered" evidence="1">
    <location>
        <begin position="1029"/>
        <end position="1052"/>
    </location>
</feature>
<feature type="compositionally biased region" description="Pro residues" evidence="1">
    <location>
        <begin position="518"/>
        <end position="530"/>
    </location>
</feature>
<dbReference type="InterPro" id="IPR036128">
    <property type="entry name" value="Plus3-like_sf"/>
</dbReference>
<dbReference type="OrthoDB" id="166375at2759"/>
<evidence type="ECO:0000313" key="3">
    <source>
        <dbReference type="EMBL" id="GAQ85589.1"/>
    </source>
</evidence>
<dbReference type="InterPro" id="IPR001878">
    <property type="entry name" value="Znf_CCHC"/>
</dbReference>
<protein>
    <recommendedName>
        <fullName evidence="2">Plus3 domain-containing protein</fullName>
    </recommendedName>
</protein>